<dbReference type="RefSeq" id="WP_168140003.1">
    <property type="nucleotide sequence ID" value="NZ_JAAVJR010001334.1"/>
</dbReference>
<accession>A0ABX1D8Y6</accession>
<reference evidence="1 2" key="1">
    <citation type="submission" date="2020-03" db="EMBL/GenBank/DDBJ databases">
        <title>Salinimicrobium sp. nov, isolated from SCS.</title>
        <authorList>
            <person name="Cao W.R."/>
        </authorList>
    </citation>
    <scope>NUCLEOTIDE SEQUENCE [LARGE SCALE GENOMIC DNA]</scope>
    <source>
        <strain evidence="2">J15B91</strain>
    </source>
</reference>
<comment type="caution">
    <text evidence="1">The sequence shown here is derived from an EMBL/GenBank/DDBJ whole genome shotgun (WGS) entry which is preliminary data.</text>
</comment>
<evidence type="ECO:0000313" key="1">
    <source>
        <dbReference type="EMBL" id="NJW55603.1"/>
    </source>
</evidence>
<feature type="non-terminal residue" evidence="1">
    <location>
        <position position="89"/>
    </location>
</feature>
<dbReference type="Proteomes" id="UP000703674">
    <property type="component" value="Unassembled WGS sequence"/>
</dbReference>
<proteinExistence type="predicted"/>
<keyword evidence="2" id="KW-1185">Reference proteome</keyword>
<gene>
    <name evidence="1" type="ORF">HC175_22065</name>
</gene>
<protein>
    <submittedName>
        <fullName evidence="1">Uncharacterized protein</fullName>
    </submittedName>
</protein>
<name>A0ABX1D8Y6_9FLAO</name>
<dbReference type="EMBL" id="JAAVJR010001334">
    <property type="protein sequence ID" value="NJW55603.1"/>
    <property type="molecule type" value="Genomic_DNA"/>
</dbReference>
<organism evidence="1 2">
    <name type="scientific">Salinimicrobium oceani</name>
    <dbReference type="NCBI Taxonomy" id="2722702"/>
    <lineage>
        <taxon>Bacteria</taxon>
        <taxon>Pseudomonadati</taxon>
        <taxon>Bacteroidota</taxon>
        <taxon>Flavobacteriia</taxon>
        <taxon>Flavobacteriales</taxon>
        <taxon>Flavobacteriaceae</taxon>
        <taxon>Salinimicrobium</taxon>
    </lineage>
</organism>
<sequence>MGGTGTQLFAGGVITSDQTIYIYAPATAPCEADESSFAVDINTTPVADELDDVVECDSYTLLPLSAGNQYWTGMGGTGTQLFAGGVITS</sequence>
<evidence type="ECO:0000313" key="2">
    <source>
        <dbReference type="Proteomes" id="UP000703674"/>
    </source>
</evidence>